<dbReference type="AlphaFoldDB" id="A0A423P7B7"/>
<feature type="transmembrane region" description="Helical" evidence="1">
    <location>
        <begin position="38"/>
        <end position="57"/>
    </location>
</feature>
<reference evidence="2 3" key="1">
    <citation type="submission" date="2016-10" db="EMBL/GenBank/DDBJ databases">
        <title>Comparative genome analysis of multiple Pseudomonas spp. focuses on biocontrol and plant growth promoting traits.</title>
        <authorList>
            <person name="Tao X.-Y."/>
            <person name="Taylor C.G."/>
        </authorList>
    </citation>
    <scope>NUCLEOTIDE SEQUENCE [LARGE SCALE GENOMIC DNA]</scope>
    <source>
        <strain evidence="2 3">36G2</strain>
    </source>
</reference>
<keyword evidence="1" id="KW-0812">Transmembrane</keyword>
<organism evidence="2 3">
    <name type="scientific">Pseudomonas fluorescens</name>
    <dbReference type="NCBI Taxonomy" id="294"/>
    <lineage>
        <taxon>Bacteria</taxon>
        <taxon>Pseudomonadati</taxon>
        <taxon>Pseudomonadota</taxon>
        <taxon>Gammaproteobacteria</taxon>
        <taxon>Pseudomonadales</taxon>
        <taxon>Pseudomonadaceae</taxon>
        <taxon>Pseudomonas</taxon>
    </lineage>
</organism>
<proteinExistence type="predicted"/>
<keyword evidence="1" id="KW-1133">Transmembrane helix</keyword>
<dbReference type="Proteomes" id="UP000283619">
    <property type="component" value="Unassembled WGS sequence"/>
</dbReference>
<evidence type="ECO:0000256" key="1">
    <source>
        <dbReference type="SAM" id="Phobius"/>
    </source>
</evidence>
<accession>A0A423P7B7</accession>
<sequence>MKGFSALTVIGLADGLIHWQIFFVLCTAAGLTQAASNFAVFCVAAAFSFYVNVLYTFERNTSVLGYLLFIGGMGGVSFAIGLLADAQHWHGLVTVVSFTLLNLLAGYLYFRFVLSRQNQQ</sequence>
<feature type="transmembrane region" description="Helical" evidence="1">
    <location>
        <begin position="89"/>
        <end position="110"/>
    </location>
</feature>
<feature type="transmembrane region" description="Helical" evidence="1">
    <location>
        <begin position="64"/>
        <end position="83"/>
    </location>
</feature>
<keyword evidence="1" id="KW-0472">Membrane</keyword>
<comment type="caution">
    <text evidence="2">The sequence shown here is derived from an EMBL/GenBank/DDBJ whole genome shotgun (WGS) entry which is preliminary data.</text>
</comment>
<evidence type="ECO:0000313" key="2">
    <source>
        <dbReference type="EMBL" id="ROO10351.1"/>
    </source>
</evidence>
<protein>
    <submittedName>
        <fullName evidence="2">Polysaccharide synthesis protein GtrA</fullName>
    </submittedName>
</protein>
<dbReference type="EMBL" id="MOBZ01000007">
    <property type="protein sequence ID" value="ROO10351.1"/>
    <property type="molecule type" value="Genomic_DNA"/>
</dbReference>
<gene>
    <name evidence="2" type="ORF">BK673_11400</name>
</gene>
<feature type="transmembrane region" description="Helical" evidence="1">
    <location>
        <begin position="7"/>
        <end position="32"/>
    </location>
</feature>
<name>A0A423P7B7_PSEFL</name>
<evidence type="ECO:0000313" key="3">
    <source>
        <dbReference type="Proteomes" id="UP000283619"/>
    </source>
</evidence>
<dbReference type="RefSeq" id="WP_123593739.1">
    <property type="nucleotide sequence ID" value="NZ_MOBZ01000007.1"/>
</dbReference>